<dbReference type="InterPro" id="IPR011652">
    <property type="entry name" value="MORN_2"/>
</dbReference>
<comment type="similarity">
    <text evidence="2">Belongs to the TonB family.</text>
</comment>
<keyword evidence="8" id="KW-1133">Transmembrane helix</keyword>
<dbReference type="GO" id="GO:0055085">
    <property type="term" value="P:transmembrane transport"/>
    <property type="evidence" value="ECO:0007669"/>
    <property type="project" value="InterPro"/>
</dbReference>
<evidence type="ECO:0000313" key="12">
    <source>
        <dbReference type="Proteomes" id="UP001319080"/>
    </source>
</evidence>
<dbReference type="PANTHER" id="PTHR33446">
    <property type="entry name" value="PROTEIN TONB-RELATED"/>
    <property type="match status" value="1"/>
</dbReference>
<dbReference type="InterPro" id="IPR051045">
    <property type="entry name" value="TonB-dependent_transducer"/>
</dbReference>
<name>A0AAP2E1N6_9BACT</name>
<keyword evidence="6" id="KW-0812">Transmembrane</keyword>
<dbReference type="SUPFAM" id="SSF74653">
    <property type="entry name" value="TolA/TonB C-terminal domain"/>
    <property type="match status" value="1"/>
</dbReference>
<proteinExistence type="inferred from homology"/>
<comment type="caution">
    <text evidence="11">The sequence shown here is derived from an EMBL/GenBank/DDBJ whole genome shotgun (WGS) entry which is preliminary data.</text>
</comment>
<dbReference type="GO" id="GO:0031992">
    <property type="term" value="F:energy transducer activity"/>
    <property type="evidence" value="ECO:0007669"/>
    <property type="project" value="TreeGrafter"/>
</dbReference>
<keyword evidence="3" id="KW-0813">Transport</keyword>
<dbReference type="InterPro" id="IPR037682">
    <property type="entry name" value="TonB_C"/>
</dbReference>
<keyword evidence="12" id="KW-1185">Reference proteome</keyword>
<dbReference type="GO" id="GO:0015031">
    <property type="term" value="P:protein transport"/>
    <property type="evidence" value="ECO:0007669"/>
    <property type="project" value="UniProtKB-KW"/>
</dbReference>
<dbReference type="Pfam" id="PF07661">
    <property type="entry name" value="MORN_2"/>
    <property type="match status" value="2"/>
</dbReference>
<feature type="domain" description="TonB C-terminal" evidence="10">
    <location>
        <begin position="195"/>
        <end position="289"/>
    </location>
</feature>
<keyword evidence="7" id="KW-0653">Protein transport</keyword>
<evidence type="ECO:0000313" key="11">
    <source>
        <dbReference type="EMBL" id="MBT1710012.1"/>
    </source>
</evidence>
<dbReference type="AlphaFoldDB" id="A0AAP2E1N6"/>
<evidence type="ECO:0000256" key="4">
    <source>
        <dbReference type="ARBA" id="ARBA00022475"/>
    </source>
</evidence>
<dbReference type="PROSITE" id="PS52015">
    <property type="entry name" value="TONB_CTD"/>
    <property type="match status" value="1"/>
</dbReference>
<dbReference type="Gene3D" id="3.30.1150.10">
    <property type="match status" value="1"/>
</dbReference>
<gene>
    <name evidence="11" type="ORF">KK062_17330</name>
</gene>
<dbReference type="SUPFAM" id="SSF82185">
    <property type="entry name" value="Histone H3 K4-specific methyltransferase SET7/9 N-terminal domain"/>
    <property type="match status" value="1"/>
</dbReference>
<dbReference type="RefSeq" id="WP_254085590.1">
    <property type="nucleotide sequence ID" value="NZ_JAHESE010000018.1"/>
</dbReference>
<evidence type="ECO:0000256" key="2">
    <source>
        <dbReference type="ARBA" id="ARBA00006555"/>
    </source>
</evidence>
<reference evidence="11 12" key="1">
    <citation type="submission" date="2021-05" db="EMBL/GenBank/DDBJ databases">
        <title>A Polyphasic approach of four new species of the genus Ohtaekwangia: Ohtaekwangia histidinii sp. nov., Ohtaekwangia cretensis sp. nov., Ohtaekwangia indiensis sp. nov., Ohtaekwangia reichenbachii sp. nov. from diverse environment.</title>
        <authorList>
            <person name="Octaviana S."/>
        </authorList>
    </citation>
    <scope>NUCLEOTIDE SEQUENCE [LARGE SCALE GENOMIC DNA]</scope>
    <source>
        <strain evidence="11 12">PWU5</strain>
    </source>
</reference>
<evidence type="ECO:0000256" key="5">
    <source>
        <dbReference type="ARBA" id="ARBA00022519"/>
    </source>
</evidence>
<keyword evidence="9" id="KW-0472">Membrane</keyword>
<dbReference type="Gene3D" id="3.90.930.1">
    <property type="match status" value="1"/>
</dbReference>
<dbReference type="EMBL" id="JAHESE010000018">
    <property type="protein sequence ID" value="MBT1710012.1"/>
    <property type="molecule type" value="Genomic_DNA"/>
</dbReference>
<dbReference type="Pfam" id="PF03544">
    <property type="entry name" value="TonB_C"/>
    <property type="match status" value="1"/>
</dbReference>
<dbReference type="PANTHER" id="PTHR33446:SF2">
    <property type="entry name" value="PROTEIN TONB"/>
    <property type="match status" value="1"/>
</dbReference>
<evidence type="ECO:0000256" key="6">
    <source>
        <dbReference type="ARBA" id="ARBA00022692"/>
    </source>
</evidence>
<evidence type="ECO:0000259" key="10">
    <source>
        <dbReference type="PROSITE" id="PS52015"/>
    </source>
</evidence>
<keyword evidence="4" id="KW-1003">Cell membrane</keyword>
<dbReference type="InterPro" id="IPR006260">
    <property type="entry name" value="TonB/TolA_C"/>
</dbReference>
<dbReference type="Proteomes" id="UP001319080">
    <property type="component" value="Unassembled WGS sequence"/>
</dbReference>
<sequence length="289" mass="32582">MKILSLFLIIVITSCVTYAQSQEKRIAYLSKTNKEVSGPTAAAYYRTVQEAGEGFIIREYFMPSGKVRLIAECMEYTPEIVYHGTVKRFYETGMLREEKQYDEGYATGVSTEYYETGKVSERKEHQSDDKVLILQHYTPDGRELLTNGHGLIKSMSPLGDTIYAEIRDHVLALQYDVHAGDTVYSMPEKQAEYIGGMNTLMKFLQQNVKYPADARRSGAQGTVFTRFDVGEDGTISNVAPVMNVNSDLDAEAVRVVSAMPRWKPALVRGQVVKSRFVLPIKFRLAGSRR</sequence>
<organism evidence="11 12">
    <name type="scientific">Dawidia cretensis</name>
    <dbReference type="NCBI Taxonomy" id="2782350"/>
    <lineage>
        <taxon>Bacteria</taxon>
        <taxon>Pseudomonadati</taxon>
        <taxon>Bacteroidota</taxon>
        <taxon>Cytophagia</taxon>
        <taxon>Cytophagales</taxon>
        <taxon>Chryseotaleaceae</taxon>
        <taxon>Dawidia</taxon>
    </lineage>
</organism>
<dbReference type="NCBIfam" id="TIGR01352">
    <property type="entry name" value="tonB_Cterm"/>
    <property type="match status" value="1"/>
</dbReference>
<evidence type="ECO:0000256" key="3">
    <source>
        <dbReference type="ARBA" id="ARBA00022448"/>
    </source>
</evidence>
<evidence type="ECO:0000256" key="9">
    <source>
        <dbReference type="ARBA" id="ARBA00023136"/>
    </source>
</evidence>
<comment type="subcellular location">
    <subcellularLocation>
        <location evidence="1">Cell inner membrane</location>
        <topology evidence="1">Single-pass membrane protein</topology>
        <orientation evidence="1">Periplasmic side</orientation>
    </subcellularLocation>
</comment>
<dbReference type="PROSITE" id="PS51257">
    <property type="entry name" value="PROKAR_LIPOPROTEIN"/>
    <property type="match status" value="1"/>
</dbReference>
<evidence type="ECO:0000256" key="1">
    <source>
        <dbReference type="ARBA" id="ARBA00004383"/>
    </source>
</evidence>
<dbReference type="GO" id="GO:0098797">
    <property type="term" value="C:plasma membrane protein complex"/>
    <property type="evidence" value="ECO:0007669"/>
    <property type="project" value="TreeGrafter"/>
</dbReference>
<evidence type="ECO:0000256" key="7">
    <source>
        <dbReference type="ARBA" id="ARBA00022927"/>
    </source>
</evidence>
<keyword evidence="5" id="KW-0997">Cell inner membrane</keyword>
<evidence type="ECO:0000256" key="8">
    <source>
        <dbReference type="ARBA" id="ARBA00022989"/>
    </source>
</evidence>
<protein>
    <submittedName>
        <fullName evidence="11">TonB family protein</fullName>
    </submittedName>
</protein>
<accession>A0AAP2E1N6</accession>